<dbReference type="GO" id="GO:0008080">
    <property type="term" value="F:N-acetyltransferase activity"/>
    <property type="evidence" value="ECO:0007669"/>
    <property type="project" value="InterPro"/>
</dbReference>
<dbReference type="InterPro" id="IPR036390">
    <property type="entry name" value="WH_DNA-bd_sf"/>
</dbReference>
<dbReference type="InterPro" id="IPR000835">
    <property type="entry name" value="HTH_MarR-typ"/>
</dbReference>
<gene>
    <name evidence="4" type="ORF">NE863_10225</name>
</gene>
<dbReference type="CDD" id="cd04301">
    <property type="entry name" value="NAT_SF"/>
    <property type="match status" value="1"/>
</dbReference>
<dbReference type="PRINTS" id="PR00598">
    <property type="entry name" value="HTHMARR"/>
</dbReference>
<dbReference type="InterPro" id="IPR036388">
    <property type="entry name" value="WH-like_DNA-bd_sf"/>
</dbReference>
<dbReference type="Gene3D" id="1.10.10.10">
    <property type="entry name" value="Winged helix-like DNA-binding domain superfamily/Winged helix DNA-binding domain"/>
    <property type="match status" value="1"/>
</dbReference>
<protein>
    <submittedName>
        <fullName evidence="4">Bifunctional helix-turn-helix transcriptional regulator/GNAT family N-acetyltransferase</fullName>
    </submittedName>
</protein>
<evidence type="ECO:0000259" key="3">
    <source>
        <dbReference type="PROSITE" id="PS51186"/>
    </source>
</evidence>
<dbReference type="PROSITE" id="PS50995">
    <property type="entry name" value="HTH_MARR_2"/>
    <property type="match status" value="1"/>
</dbReference>
<name>A0A9Q8Y5N1_ENSAD</name>
<dbReference type="GO" id="GO:0003700">
    <property type="term" value="F:DNA-binding transcription factor activity"/>
    <property type="evidence" value="ECO:0007669"/>
    <property type="project" value="InterPro"/>
</dbReference>
<evidence type="ECO:0000259" key="2">
    <source>
        <dbReference type="PROSITE" id="PS50995"/>
    </source>
</evidence>
<sequence length="307" mass="34768">MSPQQIDDRAQTVRRFNRFYTRLMGLLHEHLLASAFSLTEVRILYELAHRSGLTGSDLCRELGLDAGYLSRVITGFEKKGLIEKTRSPADGRVTQLELTDAGRAIFQPLEDASQREVVAMLEKLSVPEQKQLVGAMGEIESLLAEERTPGFILRDPQPGDMGWVIHRQGALYAQEYGWTTAFEALVAEIVVKYMHDYDPKSDRCWIAEKDGKVVGSVFLVRHDETTAKLRLLYVEPSARGLGIGRRLVEECMRHARLLGYHRMILWTNAGLDAARHIYEEAGFALIEEEQHHSFGKDLTGQIFARDL</sequence>
<dbReference type="RefSeq" id="WP_110818648.1">
    <property type="nucleotide sequence ID" value="NZ_CP098807.1"/>
</dbReference>
<feature type="domain" description="N-acetyltransferase" evidence="3">
    <location>
        <begin position="151"/>
        <end position="307"/>
    </location>
</feature>
<dbReference type="Pfam" id="PF00583">
    <property type="entry name" value="Acetyltransf_1"/>
    <property type="match status" value="1"/>
</dbReference>
<reference evidence="4" key="1">
    <citation type="submission" date="2022-06" db="EMBL/GenBank/DDBJ databases">
        <title>Physiological and biochemical characterization and genomic elucidation of a strain of the genus Ensifer adhaerens M8 that combines arsenic oxidation and chromium reduction.</title>
        <authorList>
            <person name="Li X."/>
            <person name="Yu c."/>
        </authorList>
    </citation>
    <scope>NUCLEOTIDE SEQUENCE</scope>
    <source>
        <strain evidence="4">M8</strain>
    </source>
</reference>
<dbReference type="SUPFAM" id="SSF46785">
    <property type="entry name" value="Winged helix' DNA-binding domain"/>
    <property type="match status" value="1"/>
</dbReference>
<dbReference type="InterPro" id="IPR050769">
    <property type="entry name" value="NAT_camello-type"/>
</dbReference>
<keyword evidence="1" id="KW-0808">Transferase</keyword>
<evidence type="ECO:0000256" key="1">
    <source>
        <dbReference type="ARBA" id="ARBA00022679"/>
    </source>
</evidence>
<accession>A0A9Q8Y5N1</accession>
<dbReference type="PROSITE" id="PS51186">
    <property type="entry name" value="GNAT"/>
    <property type="match status" value="1"/>
</dbReference>
<evidence type="ECO:0000313" key="4">
    <source>
        <dbReference type="EMBL" id="USJ21702.1"/>
    </source>
</evidence>
<feature type="domain" description="HTH marR-type" evidence="2">
    <location>
        <begin position="9"/>
        <end position="141"/>
    </location>
</feature>
<dbReference type="PANTHER" id="PTHR13947:SF37">
    <property type="entry name" value="LD18367P"/>
    <property type="match status" value="1"/>
</dbReference>
<evidence type="ECO:0000313" key="5">
    <source>
        <dbReference type="Proteomes" id="UP001055460"/>
    </source>
</evidence>
<proteinExistence type="predicted"/>
<dbReference type="InterPro" id="IPR000182">
    <property type="entry name" value="GNAT_dom"/>
</dbReference>
<dbReference type="Pfam" id="PF12802">
    <property type="entry name" value="MarR_2"/>
    <property type="match status" value="1"/>
</dbReference>
<dbReference type="OrthoDB" id="273614at2"/>
<dbReference type="SUPFAM" id="SSF55729">
    <property type="entry name" value="Acyl-CoA N-acyltransferases (Nat)"/>
    <property type="match status" value="1"/>
</dbReference>
<dbReference type="Proteomes" id="UP001055460">
    <property type="component" value="Chromosome"/>
</dbReference>
<dbReference type="SMART" id="SM00347">
    <property type="entry name" value="HTH_MARR"/>
    <property type="match status" value="1"/>
</dbReference>
<dbReference type="Gene3D" id="3.40.630.30">
    <property type="match status" value="1"/>
</dbReference>
<dbReference type="EMBL" id="CP098807">
    <property type="protein sequence ID" value="USJ21702.1"/>
    <property type="molecule type" value="Genomic_DNA"/>
</dbReference>
<dbReference type="InterPro" id="IPR016181">
    <property type="entry name" value="Acyl_CoA_acyltransferase"/>
</dbReference>
<dbReference type="AlphaFoldDB" id="A0A9Q8Y5N1"/>
<dbReference type="PANTHER" id="PTHR13947">
    <property type="entry name" value="GNAT FAMILY N-ACETYLTRANSFERASE"/>
    <property type="match status" value="1"/>
</dbReference>
<organism evidence="4 5">
    <name type="scientific">Ensifer adhaerens</name>
    <name type="common">Sinorhizobium morelense</name>
    <dbReference type="NCBI Taxonomy" id="106592"/>
    <lineage>
        <taxon>Bacteria</taxon>
        <taxon>Pseudomonadati</taxon>
        <taxon>Pseudomonadota</taxon>
        <taxon>Alphaproteobacteria</taxon>
        <taxon>Hyphomicrobiales</taxon>
        <taxon>Rhizobiaceae</taxon>
        <taxon>Sinorhizobium/Ensifer group</taxon>
        <taxon>Ensifer</taxon>
    </lineage>
</organism>